<feature type="compositionally biased region" description="Basic residues" evidence="1">
    <location>
        <begin position="387"/>
        <end position="396"/>
    </location>
</feature>
<proteinExistence type="predicted"/>
<reference evidence="2" key="1">
    <citation type="submission" date="2023-08" db="EMBL/GenBank/DDBJ databases">
        <authorList>
            <person name="Audoor S."/>
            <person name="Bilcke G."/>
        </authorList>
    </citation>
    <scope>NUCLEOTIDE SEQUENCE</scope>
</reference>
<dbReference type="AlphaFoldDB" id="A0AAD2FWK8"/>
<protein>
    <submittedName>
        <fullName evidence="2">Uncharacterized protein</fullName>
    </submittedName>
</protein>
<feature type="region of interest" description="Disordered" evidence="1">
    <location>
        <begin position="73"/>
        <end position="215"/>
    </location>
</feature>
<evidence type="ECO:0000313" key="2">
    <source>
        <dbReference type="EMBL" id="CAJ1953966.1"/>
    </source>
</evidence>
<feature type="compositionally biased region" description="Polar residues" evidence="1">
    <location>
        <begin position="419"/>
        <end position="428"/>
    </location>
</feature>
<feature type="compositionally biased region" description="Low complexity" evidence="1">
    <location>
        <begin position="360"/>
        <end position="373"/>
    </location>
</feature>
<keyword evidence="3" id="KW-1185">Reference proteome</keyword>
<comment type="caution">
    <text evidence="2">The sequence shown here is derived from an EMBL/GenBank/DDBJ whole genome shotgun (WGS) entry which is preliminary data.</text>
</comment>
<name>A0AAD2FWK8_9STRA</name>
<gene>
    <name evidence="2" type="ORF">CYCCA115_LOCUS14564</name>
</gene>
<accession>A0AAD2FWK8</accession>
<sequence>MASVNQARRQARRSSAVGLLSVDDENIYGDNANKYGKKTKGSFLSRVKQNVGQKLEAAKTKKISMNGGVNMLVSKSGHSYSAEQEADSDEWESEDDFESNDDGFDADQIDDGSNQNSGFDQSFDFPNAFGASDDQPKELDASQHSFFDDNGSEQLVARSSTVNKSSGIKARSQEGSKFRAHRRTKSLDDALQGGVCNEKRKSNDDLLSRRLEDNNLTKIKYGDEASILQFNPMKQQALPPKDEFQSEPFSVASANNEVMEEDPHSKSEQFTLDENGDNSKQDKTKKKIRQNKSTPSDKVMRRAQRRSAGGTSTDEQDVGRIAPDIRNVRRTKSADDTPFDMSEVDEKKSQKKRSSRSTKRNSSSHSKTMNSSSHHSKTINASSHSKTSSRKKKSSASKRASKDLPNSKAEATPTPPEITQPSTLDVRF</sequence>
<dbReference type="Proteomes" id="UP001295423">
    <property type="component" value="Unassembled WGS sequence"/>
</dbReference>
<organism evidence="2 3">
    <name type="scientific">Cylindrotheca closterium</name>
    <dbReference type="NCBI Taxonomy" id="2856"/>
    <lineage>
        <taxon>Eukaryota</taxon>
        <taxon>Sar</taxon>
        <taxon>Stramenopiles</taxon>
        <taxon>Ochrophyta</taxon>
        <taxon>Bacillariophyta</taxon>
        <taxon>Bacillariophyceae</taxon>
        <taxon>Bacillariophycidae</taxon>
        <taxon>Bacillariales</taxon>
        <taxon>Bacillariaceae</taxon>
        <taxon>Cylindrotheca</taxon>
    </lineage>
</organism>
<feature type="region of interest" description="Disordered" evidence="1">
    <location>
        <begin position="232"/>
        <end position="428"/>
    </location>
</feature>
<evidence type="ECO:0000256" key="1">
    <source>
        <dbReference type="SAM" id="MobiDB-lite"/>
    </source>
</evidence>
<feature type="compositionally biased region" description="Acidic residues" evidence="1">
    <location>
        <begin position="84"/>
        <end position="110"/>
    </location>
</feature>
<evidence type="ECO:0000313" key="3">
    <source>
        <dbReference type="Proteomes" id="UP001295423"/>
    </source>
</evidence>
<feature type="compositionally biased region" description="Polar residues" evidence="1">
    <location>
        <begin position="157"/>
        <end position="166"/>
    </location>
</feature>
<dbReference type="EMBL" id="CAKOGP040001847">
    <property type="protein sequence ID" value="CAJ1953966.1"/>
    <property type="molecule type" value="Genomic_DNA"/>
</dbReference>
<feature type="compositionally biased region" description="Basic and acidic residues" evidence="1">
    <location>
        <begin position="197"/>
        <end position="215"/>
    </location>
</feature>
<feature type="compositionally biased region" description="Basic residues" evidence="1">
    <location>
        <begin position="349"/>
        <end position="359"/>
    </location>
</feature>